<evidence type="ECO:0000256" key="10">
    <source>
        <dbReference type="SAM" id="Phobius"/>
    </source>
</evidence>
<dbReference type="GO" id="GO:0003924">
    <property type="term" value="F:GTPase activity"/>
    <property type="evidence" value="ECO:0007669"/>
    <property type="project" value="TreeGrafter"/>
</dbReference>
<dbReference type="InterPro" id="IPR030386">
    <property type="entry name" value="G_GB1_RHD3_dom"/>
</dbReference>
<feature type="domain" description="GB1/RHD3-type G" evidence="11">
    <location>
        <begin position="1"/>
        <end position="237"/>
    </location>
</feature>
<evidence type="ECO:0000256" key="3">
    <source>
        <dbReference type="ARBA" id="ARBA00022801"/>
    </source>
</evidence>
<feature type="transmembrane region" description="Helical" evidence="10">
    <location>
        <begin position="763"/>
        <end position="780"/>
    </location>
</feature>
<dbReference type="Gene3D" id="3.40.50.300">
    <property type="entry name" value="P-loop containing nucleotide triphosphate hydrolases"/>
    <property type="match status" value="1"/>
</dbReference>
<name>A0AAN8Y1D0_SOLBU</name>
<dbReference type="InterPro" id="IPR046758">
    <property type="entry name" value="Sey1/RHD3-like_3HB"/>
</dbReference>
<dbReference type="SUPFAM" id="SSF52540">
    <property type="entry name" value="P-loop containing nucleoside triphosphate hydrolases"/>
    <property type="match status" value="1"/>
</dbReference>
<proteinExistence type="inferred from homology"/>
<dbReference type="AlphaFoldDB" id="A0AAN8Y1D0"/>
<evidence type="ECO:0000256" key="4">
    <source>
        <dbReference type="ARBA" id="ARBA00022824"/>
    </source>
</evidence>
<dbReference type="GO" id="GO:0016320">
    <property type="term" value="P:endoplasmic reticulum membrane fusion"/>
    <property type="evidence" value="ECO:0007669"/>
    <property type="project" value="TreeGrafter"/>
</dbReference>
<evidence type="ECO:0000256" key="2">
    <source>
        <dbReference type="ARBA" id="ARBA00022741"/>
    </source>
</evidence>
<keyword evidence="6" id="KW-0342">GTP-binding</keyword>
<evidence type="ECO:0000256" key="6">
    <source>
        <dbReference type="ARBA" id="ARBA00023134"/>
    </source>
</evidence>
<evidence type="ECO:0000256" key="1">
    <source>
        <dbReference type="ARBA" id="ARBA00022692"/>
    </source>
</evidence>
<keyword evidence="2" id="KW-0547">Nucleotide-binding</keyword>
<gene>
    <name evidence="12" type="ORF">RDI58_028636</name>
</gene>
<keyword evidence="3" id="KW-0378">Hydrolase</keyword>
<dbReference type="InterPro" id="IPR027417">
    <property type="entry name" value="P-loop_NTPase"/>
</dbReference>
<evidence type="ECO:0000259" key="11">
    <source>
        <dbReference type="PROSITE" id="PS51715"/>
    </source>
</evidence>
<accession>A0AAN8Y1D0</accession>
<evidence type="ECO:0000256" key="9">
    <source>
        <dbReference type="SAM" id="MobiDB-lite"/>
    </source>
</evidence>
<evidence type="ECO:0000313" key="12">
    <source>
        <dbReference type="EMBL" id="KAK6773398.1"/>
    </source>
</evidence>
<dbReference type="GO" id="GO:0005783">
    <property type="term" value="C:endoplasmic reticulum"/>
    <property type="evidence" value="ECO:0007669"/>
    <property type="project" value="TreeGrafter"/>
</dbReference>
<feature type="region of interest" description="Disordered" evidence="9">
    <location>
        <begin position="818"/>
        <end position="845"/>
    </location>
</feature>
<organism evidence="12 13">
    <name type="scientific">Solanum bulbocastanum</name>
    <name type="common">Wild potato</name>
    <dbReference type="NCBI Taxonomy" id="147425"/>
    <lineage>
        <taxon>Eukaryota</taxon>
        <taxon>Viridiplantae</taxon>
        <taxon>Streptophyta</taxon>
        <taxon>Embryophyta</taxon>
        <taxon>Tracheophyta</taxon>
        <taxon>Spermatophyta</taxon>
        <taxon>Magnoliopsida</taxon>
        <taxon>eudicotyledons</taxon>
        <taxon>Gunneridae</taxon>
        <taxon>Pentapetalae</taxon>
        <taxon>asterids</taxon>
        <taxon>lamiids</taxon>
        <taxon>Solanales</taxon>
        <taxon>Solanaceae</taxon>
        <taxon>Solanoideae</taxon>
        <taxon>Solaneae</taxon>
        <taxon>Solanum</taxon>
    </lineage>
</organism>
<keyword evidence="13" id="KW-1185">Reference proteome</keyword>
<dbReference type="PANTHER" id="PTHR45923">
    <property type="entry name" value="PROTEIN SEY1"/>
    <property type="match status" value="1"/>
</dbReference>
<comment type="similarity">
    <text evidence="8">Belongs to the TRAFAC class dynamin-like GTPase superfamily. GB1/RHD3 GTPase family.</text>
</comment>
<dbReference type="InterPro" id="IPR008803">
    <property type="entry name" value="RHD3/Sey1"/>
</dbReference>
<keyword evidence="1 10" id="KW-0812">Transmembrane</keyword>
<keyword evidence="4" id="KW-0256">Endoplasmic reticulum</keyword>
<dbReference type="Pfam" id="PF05879">
    <property type="entry name" value="RHD3_GTPase"/>
    <property type="match status" value="3"/>
</dbReference>
<dbReference type="PROSITE" id="PS51715">
    <property type="entry name" value="G_GB1_RHD3"/>
    <property type="match status" value="1"/>
</dbReference>
<evidence type="ECO:0000313" key="13">
    <source>
        <dbReference type="Proteomes" id="UP001371456"/>
    </source>
</evidence>
<feature type="region of interest" description="Disordered" evidence="9">
    <location>
        <begin position="584"/>
        <end position="605"/>
    </location>
</feature>
<keyword evidence="7 10" id="KW-0472">Membrane</keyword>
<protein>
    <recommendedName>
        <fullName evidence="11">GB1/RHD3-type G domain-containing protein</fullName>
    </recommendedName>
</protein>
<dbReference type="Proteomes" id="UP001371456">
    <property type="component" value="Unassembled WGS sequence"/>
</dbReference>
<feature type="compositionally biased region" description="Polar residues" evidence="9">
    <location>
        <begin position="820"/>
        <end position="836"/>
    </location>
</feature>
<sequence length="845" mass="94534">MDKNDECCSTHLIDGDGVFNVTGVESFIKEVKLAECGLSYAIVSIMGPQSSVCNLLMSQTTKGIWMGRCVGIEPCTLVMDLEGTDGRERGEVRRTDFLDDDLLCHILFCPCLAFNDDTTFEKQSALFALAVSDIVLINMWCHDIGREQAANKPLLKTVFQTPLENLEPVLREDIQKIWDSVPKPQAHEETPLSEFFNVEVVALSSYEEKEEQFTEQVASLRQRFFHSIAPGGLAGDRRGVVPASGFSFSAQHMWEVIKENRDLDLPAHKVMVATVRCDEISNEKYDSFMKNEEWCQLKEAVQSHPVGGFGKKLSSILNTCLSEYDAEATFFDEGVRSSKRKQLEEKLLQLIQPAYQSMLGRIRSDTLQRFKEAFDKELKGGIGFAMAARECTGTFMSQFDEECADAVIDQAKWDSSRVRDKLKRDIDAHIDEARIAKLAEVTTLYETKLNDALAGPVEGLLDGAGDDTWPAMRKLLQRETDTALTGFSAALSGFEMDEQTKDSMVLRLKDYARGVVETKTKEEAGRVLIRMKDSYDSDSMPRIWTGKENIRAITKTARSASLKLMSVMAAIRLEDEHDSIQNTLTGALGDGKPGASTKKGTESLDPLASSTWNEVSASKTLITPIQCKSLWKQFNTETEYIILKLQITRMYTMVAGNMLQNVIRNKLDANLYIKLQRFDNYVPKNLRGLTSYQPAKGCEAGPGTRNESISVHRSCWPVAAQLFERNEVEASKRNNNWLPPPWAVVALLILGFNEFMTLLRNPLYLGVIFVAFLLVKALWVQLDISGEFRNGALPGFLSLATKFIPTVTNLLRRLAEAGQRKTNAAPQHNLTPASKGNDNEDDKMM</sequence>
<dbReference type="Pfam" id="PF20428">
    <property type="entry name" value="Sey1_3HB"/>
    <property type="match status" value="2"/>
</dbReference>
<comment type="caution">
    <text evidence="12">The sequence shown here is derived from an EMBL/GenBank/DDBJ whole genome shotgun (WGS) entry which is preliminary data.</text>
</comment>
<keyword evidence="5 10" id="KW-1133">Transmembrane helix</keyword>
<dbReference type="PANTHER" id="PTHR45923:SF13">
    <property type="entry name" value="PROTEIN ROOT HAIR DEFECTIVE 3 HOMOLOG"/>
    <property type="match status" value="1"/>
</dbReference>
<dbReference type="EMBL" id="JBANQN010000012">
    <property type="protein sequence ID" value="KAK6773398.1"/>
    <property type="molecule type" value="Genomic_DNA"/>
</dbReference>
<evidence type="ECO:0000256" key="8">
    <source>
        <dbReference type="PROSITE-ProRule" id="PRU01052"/>
    </source>
</evidence>
<dbReference type="GO" id="GO:0005525">
    <property type="term" value="F:GTP binding"/>
    <property type="evidence" value="ECO:0007669"/>
    <property type="project" value="UniProtKB-KW"/>
</dbReference>
<evidence type="ECO:0000256" key="5">
    <source>
        <dbReference type="ARBA" id="ARBA00022989"/>
    </source>
</evidence>
<evidence type="ECO:0000256" key="7">
    <source>
        <dbReference type="ARBA" id="ARBA00023136"/>
    </source>
</evidence>
<reference evidence="12 13" key="1">
    <citation type="submission" date="2024-02" db="EMBL/GenBank/DDBJ databases">
        <title>de novo genome assembly of Solanum bulbocastanum strain 11H21.</title>
        <authorList>
            <person name="Hosaka A.J."/>
        </authorList>
    </citation>
    <scope>NUCLEOTIDE SEQUENCE [LARGE SCALE GENOMIC DNA]</scope>
    <source>
        <tissue evidence="12">Young leaves</tissue>
    </source>
</reference>